<protein>
    <submittedName>
        <fullName evidence="2">Uncharacterized protein</fullName>
    </submittedName>
</protein>
<accession>A0A8H3IUY5</accession>
<evidence type="ECO:0000313" key="2">
    <source>
        <dbReference type="EMBL" id="CAF9929075.1"/>
    </source>
</evidence>
<organism evidence="2 3">
    <name type="scientific">Alectoria fallacina</name>
    <dbReference type="NCBI Taxonomy" id="1903189"/>
    <lineage>
        <taxon>Eukaryota</taxon>
        <taxon>Fungi</taxon>
        <taxon>Dikarya</taxon>
        <taxon>Ascomycota</taxon>
        <taxon>Pezizomycotina</taxon>
        <taxon>Lecanoromycetes</taxon>
        <taxon>OSLEUM clade</taxon>
        <taxon>Lecanoromycetidae</taxon>
        <taxon>Lecanorales</taxon>
        <taxon>Lecanorineae</taxon>
        <taxon>Parmeliaceae</taxon>
        <taxon>Alectoria</taxon>
    </lineage>
</organism>
<dbReference type="Proteomes" id="UP000664203">
    <property type="component" value="Unassembled WGS sequence"/>
</dbReference>
<comment type="caution">
    <text evidence="2">The sequence shown here is derived from an EMBL/GenBank/DDBJ whole genome shotgun (WGS) entry which is preliminary data.</text>
</comment>
<proteinExistence type="predicted"/>
<keyword evidence="3" id="KW-1185">Reference proteome</keyword>
<dbReference type="EMBL" id="CAJPDR010000262">
    <property type="protein sequence ID" value="CAF9929075.1"/>
    <property type="molecule type" value="Genomic_DNA"/>
</dbReference>
<feature type="region of interest" description="Disordered" evidence="1">
    <location>
        <begin position="154"/>
        <end position="175"/>
    </location>
</feature>
<dbReference type="OrthoDB" id="5402991at2759"/>
<evidence type="ECO:0000256" key="1">
    <source>
        <dbReference type="SAM" id="MobiDB-lite"/>
    </source>
</evidence>
<gene>
    <name evidence="2" type="ORF">ALECFALPRED_004242</name>
</gene>
<dbReference type="AlphaFoldDB" id="A0A8H3IUY5"/>
<name>A0A8H3IUY5_9LECA</name>
<sequence length="268" mass="28790">MAQAEMVIQGVEGATQAVVSVADAAAHIMDVARDEAAKCKEAARNDDNEFNIRKNFLDNAVNSIKTATCGQYNIVICTDQQKDDFQNRKGQILPMDLLDVEVSNGKTVNFQVYVFDTGNYLRHGKYEQDAWWYFGESKKWYDPAAMHKKLDPAAIKKQQDDKQAADKTAADAAAAAKAQQDRASASNAAALKTDAAGKAQAAQATGGTAGGVPAGSAPAAPGFTDREFRMTRVLWAKKWSPLLTSDEDLMSAAAGPVMSMFMGKAVAK</sequence>
<feature type="compositionally biased region" description="Basic and acidic residues" evidence="1">
    <location>
        <begin position="157"/>
        <end position="169"/>
    </location>
</feature>
<reference evidence="2" key="1">
    <citation type="submission" date="2021-03" db="EMBL/GenBank/DDBJ databases">
        <authorList>
            <person name="Tagirdzhanova G."/>
        </authorList>
    </citation>
    <scope>NUCLEOTIDE SEQUENCE</scope>
</reference>
<evidence type="ECO:0000313" key="3">
    <source>
        <dbReference type="Proteomes" id="UP000664203"/>
    </source>
</evidence>